<dbReference type="InterPro" id="IPR036662">
    <property type="entry name" value="PTS_EIIA_man-typ_sf"/>
</dbReference>
<evidence type="ECO:0000259" key="8">
    <source>
        <dbReference type="PROSITE" id="PS51096"/>
    </source>
</evidence>
<dbReference type="SUPFAM" id="SSF53062">
    <property type="entry name" value="PTS system fructose IIA component-like"/>
    <property type="match status" value="1"/>
</dbReference>
<dbReference type="InterPro" id="IPR033887">
    <property type="entry name" value="PTS_IIA_man"/>
</dbReference>
<organism evidence="9 10">
    <name type="scientific">Candidatus Enterococcus willemsii</name>
    <dbReference type="NCBI Taxonomy" id="1857215"/>
    <lineage>
        <taxon>Bacteria</taxon>
        <taxon>Bacillati</taxon>
        <taxon>Bacillota</taxon>
        <taxon>Bacilli</taxon>
        <taxon>Lactobacillales</taxon>
        <taxon>Enterococcaceae</taxon>
        <taxon>Enterococcus</taxon>
    </lineage>
</organism>
<dbReference type="Proteomes" id="UP000782705">
    <property type="component" value="Unassembled WGS sequence"/>
</dbReference>
<accession>A0ABQ6YZV6</accession>
<dbReference type="CDD" id="cd00006">
    <property type="entry name" value="PTS_IIA_man"/>
    <property type="match status" value="1"/>
</dbReference>
<name>A0ABQ6YZV6_9ENTE</name>
<protein>
    <recommendedName>
        <fullName evidence="8">PTS EIIA type-4 domain-containing protein</fullName>
    </recommendedName>
</protein>
<keyword evidence="4" id="KW-0762">Sugar transport</keyword>
<evidence type="ECO:0000256" key="3">
    <source>
        <dbReference type="ARBA" id="ARBA00022490"/>
    </source>
</evidence>
<reference evidence="9 10" key="1">
    <citation type="submission" date="2016-06" db="EMBL/GenBank/DDBJ databases">
        <title>Four novel species of enterococci isolated from chicken manure.</title>
        <authorList>
            <person name="Van Tyne D."/>
        </authorList>
    </citation>
    <scope>NUCLEOTIDE SEQUENCE [LARGE SCALE GENOMIC DNA]</scope>
    <source>
        <strain evidence="9 10">CU12B</strain>
    </source>
</reference>
<evidence type="ECO:0000256" key="6">
    <source>
        <dbReference type="ARBA" id="ARBA00022683"/>
    </source>
</evidence>
<keyword evidence="3" id="KW-0963">Cytoplasm</keyword>
<evidence type="ECO:0000256" key="4">
    <source>
        <dbReference type="ARBA" id="ARBA00022597"/>
    </source>
</evidence>
<proteinExistence type="predicted"/>
<gene>
    <name evidence="9" type="ORF">BAU17_04470</name>
</gene>
<evidence type="ECO:0000256" key="5">
    <source>
        <dbReference type="ARBA" id="ARBA00022679"/>
    </source>
</evidence>
<evidence type="ECO:0000313" key="9">
    <source>
        <dbReference type="EMBL" id="KAF1304154.1"/>
    </source>
</evidence>
<dbReference type="PANTHER" id="PTHR33799">
    <property type="entry name" value="PTS PERMEASE-RELATED-RELATED"/>
    <property type="match status" value="1"/>
</dbReference>
<evidence type="ECO:0000256" key="1">
    <source>
        <dbReference type="ARBA" id="ARBA00004496"/>
    </source>
</evidence>
<sequence>MAIHIIVSSHGLFAQEALKTAEMILGVPQKNASVVSVTTGRTSDECLQELTQIYNEKKEGTEGTLILVDIYGGTPANIATYLTLTTEDVQVYSGLNIPMLLELFLSNPATLSEAKQIVENAHGVSLVDITSKAKEGMEEDGDSVDSY</sequence>
<dbReference type="PROSITE" id="PS51096">
    <property type="entry name" value="PTS_EIIA_TYPE_4"/>
    <property type="match status" value="1"/>
</dbReference>
<comment type="subcellular location">
    <subcellularLocation>
        <location evidence="1">Cytoplasm</location>
    </subcellularLocation>
</comment>
<evidence type="ECO:0000313" key="10">
    <source>
        <dbReference type="Proteomes" id="UP000782705"/>
    </source>
</evidence>
<dbReference type="Pfam" id="PF03610">
    <property type="entry name" value="EIIA-man"/>
    <property type="match status" value="1"/>
</dbReference>
<dbReference type="EMBL" id="MAEL01000035">
    <property type="protein sequence ID" value="KAF1304154.1"/>
    <property type="molecule type" value="Genomic_DNA"/>
</dbReference>
<keyword evidence="2" id="KW-0813">Transport</keyword>
<dbReference type="InterPro" id="IPR051471">
    <property type="entry name" value="Bacterial_PTS_sugar_comp"/>
</dbReference>
<evidence type="ECO:0000256" key="2">
    <source>
        <dbReference type="ARBA" id="ARBA00022448"/>
    </source>
</evidence>
<dbReference type="InterPro" id="IPR004701">
    <property type="entry name" value="PTS_EIIA_man-typ"/>
</dbReference>
<keyword evidence="10" id="KW-1185">Reference proteome</keyword>
<keyword evidence="6" id="KW-0598">Phosphotransferase system</keyword>
<keyword evidence="5" id="KW-0808">Transferase</keyword>
<dbReference type="RefSeq" id="WP_161902026.1">
    <property type="nucleotide sequence ID" value="NZ_MAEL01000035.1"/>
</dbReference>
<dbReference type="PANTHER" id="PTHR33799:SF1">
    <property type="entry name" value="PTS SYSTEM MANNOSE-SPECIFIC EIIAB COMPONENT-RELATED"/>
    <property type="match status" value="1"/>
</dbReference>
<feature type="domain" description="PTS EIIA type-4" evidence="8">
    <location>
        <begin position="2"/>
        <end position="137"/>
    </location>
</feature>
<keyword evidence="7" id="KW-0418">Kinase</keyword>
<dbReference type="Gene3D" id="3.40.50.510">
    <property type="entry name" value="Phosphotransferase system, mannose-type IIA component"/>
    <property type="match status" value="1"/>
</dbReference>
<evidence type="ECO:0000256" key="7">
    <source>
        <dbReference type="ARBA" id="ARBA00022777"/>
    </source>
</evidence>
<comment type="caution">
    <text evidence="9">The sequence shown here is derived from an EMBL/GenBank/DDBJ whole genome shotgun (WGS) entry which is preliminary data.</text>
</comment>